<dbReference type="HOGENOM" id="CLU_2663096_0_0_4"/>
<dbReference type="Proteomes" id="UP000006552">
    <property type="component" value="Plasmid 1"/>
</dbReference>
<organism evidence="1 2">
    <name type="scientific">Aromatoleum aromaticum (strain DSM 19018 / LMG 30748 / EbN1)</name>
    <name type="common">Azoarcus sp. (strain EbN1)</name>
    <dbReference type="NCBI Taxonomy" id="76114"/>
    <lineage>
        <taxon>Bacteria</taxon>
        <taxon>Pseudomonadati</taxon>
        <taxon>Pseudomonadota</taxon>
        <taxon>Betaproteobacteria</taxon>
        <taxon>Rhodocyclales</taxon>
        <taxon>Rhodocyclaceae</taxon>
        <taxon>Aromatoleum</taxon>
    </lineage>
</organism>
<protein>
    <submittedName>
        <fullName evidence="1">Uncharacterized protein</fullName>
    </submittedName>
</protein>
<name>Q5NWZ9_AROAE</name>
<dbReference type="OrthoDB" id="9029404at2"/>
<keyword evidence="1" id="KW-0614">Plasmid</keyword>
<dbReference type="AlphaFoldDB" id="Q5NWZ9"/>
<evidence type="ECO:0000313" key="2">
    <source>
        <dbReference type="Proteomes" id="UP000006552"/>
    </source>
</evidence>
<dbReference type="RefSeq" id="WP_011254764.1">
    <property type="nucleotide sequence ID" value="NC_006823.1"/>
</dbReference>
<sequence>MATKLTQAQMRVLKWIGKGWEAQPGAGSSLVVNGQRICNTDTMMALYRQGLAAQDDKRCWHATESGKTIARELGL</sequence>
<dbReference type="EMBL" id="CR555307">
    <property type="protein sequence ID" value="CAI10415.1"/>
    <property type="molecule type" value="Genomic_DNA"/>
</dbReference>
<accession>Q5NWZ9</accession>
<keyword evidence="2" id="KW-1185">Reference proteome</keyword>
<reference evidence="1 2" key="1">
    <citation type="journal article" date="2005" name="Arch. Microbiol.">
        <title>The genome sequence of an anaerobic aromatic-degrading denitrifying bacterium, strain EbN1.</title>
        <authorList>
            <person name="Rabus R."/>
            <person name="Kube M."/>
            <person name="Heider J."/>
            <person name="Beck A."/>
            <person name="Heitmann K."/>
            <person name="Widdel F."/>
            <person name="Reinhardt R."/>
        </authorList>
    </citation>
    <scope>NUCLEOTIDE SEQUENCE [LARGE SCALE GENOMIC DNA]</scope>
    <source>
        <strain evidence="1 2">EbN1</strain>
        <plasmid evidence="2">Plasmid pAzo1</plasmid>
    </source>
</reference>
<geneLocation type="plasmid" evidence="2">
    <name>pAzo1</name>
</geneLocation>
<gene>
    <name evidence="1" type="ORF">p1B221</name>
</gene>
<dbReference type="KEGG" id="eba:p1B221"/>
<evidence type="ECO:0000313" key="1">
    <source>
        <dbReference type="EMBL" id="CAI10415.1"/>
    </source>
</evidence>
<proteinExistence type="predicted"/>